<protein>
    <recommendedName>
        <fullName evidence="7">Cytochrome P450</fullName>
    </recommendedName>
</protein>
<dbReference type="Pfam" id="PF00067">
    <property type="entry name" value="p450"/>
    <property type="match status" value="1"/>
</dbReference>
<dbReference type="OrthoDB" id="1103324at2759"/>
<dbReference type="GO" id="GO:0005506">
    <property type="term" value="F:iron ion binding"/>
    <property type="evidence" value="ECO:0007669"/>
    <property type="project" value="InterPro"/>
</dbReference>
<dbReference type="GO" id="GO:0016705">
    <property type="term" value="F:oxidoreductase activity, acting on paired donors, with incorporation or reduction of molecular oxygen"/>
    <property type="evidence" value="ECO:0007669"/>
    <property type="project" value="InterPro"/>
</dbReference>
<dbReference type="AlphaFoldDB" id="A0A5M9MSS1"/>
<evidence type="ECO:0000256" key="4">
    <source>
        <dbReference type="ARBA" id="ARBA00023004"/>
    </source>
</evidence>
<evidence type="ECO:0008006" key="7">
    <source>
        <dbReference type="Google" id="ProtNLM"/>
    </source>
</evidence>
<evidence type="ECO:0000313" key="5">
    <source>
        <dbReference type="EMBL" id="KAA8650181.1"/>
    </source>
</evidence>
<dbReference type="GeneID" id="54325564"/>
<dbReference type="PANTHER" id="PTHR46300:SF11">
    <property type="entry name" value="OXIDOREDUCTASE, PUTATIVE-RELATED"/>
    <property type="match status" value="1"/>
</dbReference>
<evidence type="ECO:0000256" key="1">
    <source>
        <dbReference type="ARBA" id="ARBA00010617"/>
    </source>
</evidence>
<comment type="caution">
    <text evidence="5">The sequence shown here is derived from an EMBL/GenBank/DDBJ whole genome shotgun (WGS) entry which is preliminary data.</text>
</comment>
<comment type="similarity">
    <text evidence="1">Belongs to the cytochrome P450 family.</text>
</comment>
<dbReference type="InterPro" id="IPR050364">
    <property type="entry name" value="Cytochrome_P450_fung"/>
</dbReference>
<dbReference type="SUPFAM" id="SSF48264">
    <property type="entry name" value="Cytochrome P450"/>
    <property type="match status" value="1"/>
</dbReference>
<keyword evidence="2" id="KW-0479">Metal-binding</keyword>
<dbReference type="VEuPathDB" id="FungiDB:EYZ11_008511"/>
<accession>A0A5M9MSS1</accession>
<dbReference type="InterPro" id="IPR036396">
    <property type="entry name" value="Cyt_P450_sf"/>
</dbReference>
<dbReference type="GO" id="GO:0004497">
    <property type="term" value="F:monooxygenase activity"/>
    <property type="evidence" value="ECO:0007669"/>
    <property type="project" value="InterPro"/>
</dbReference>
<sequence length="181" mass="20875">MSTAVPEAGAETTASTLTVMIRYLAIFPESQTAAHHEVIRVFGNNRTTTLDREHHMPYISALIKETLPLCPVATTVLCRMAGANIKYQDHTIPKGTILLANINHPHWDPARFEEHFKLDQSSTWTTHTGPLYMPQAQTSWLLNLFIMFGRSLWKIWPRIHFPRDELLTIVAFCRRHRVEFR</sequence>
<organism evidence="5 6">
    <name type="scientific">Aspergillus tanneri</name>
    <dbReference type="NCBI Taxonomy" id="1220188"/>
    <lineage>
        <taxon>Eukaryota</taxon>
        <taxon>Fungi</taxon>
        <taxon>Dikarya</taxon>
        <taxon>Ascomycota</taxon>
        <taxon>Pezizomycotina</taxon>
        <taxon>Eurotiomycetes</taxon>
        <taxon>Eurotiomycetidae</taxon>
        <taxon>Eurotiales</taxon>
        <taxon>Aspergillaceae</taxon>
        <taxon>Aspergillus</taxon>
        <taxon>Aspergillus subgen. Circumdati</taxon>
    </lineage>
</organism>
<proteinExistence type="inferred from homology"/>
<keyword evidence="3" id="KW-0560">Oxidoreductase</keyword>
<gene>
    <name evidence="5" type="ORF">ATNIH1004_002862</name>
</gene>
<dbReference type="GO" id="GO:0020037">
    <property type="term" value="F:heme binding"/>
    <property type="evidence" value="ECO:0007669"/>
    <property type="project" value="InterPro"/>
</dbReference>
<name>A0A5M9MSS1_9EURO</name>
<reference evidence="5 6" key="1">
    <citation type="submission" date="2019-08" db="EMBL/GenBank/DDBJ databases">
        <title>The genome sequence of a newly discovered highly antifungal drug resistant Aspergillus species, Aspergillus tanneri NIH 1004.</title>
        <authorList>
            <person name="Mounaud S."/>
            <person name="Singh I."/>
            <person name="Joardar V."/>
            <person name="Pakala S."/>
            <person name="Pakala S."/>
            <person name="Venepally P."/>
            <person name="Chung J.K."/>
            <person name="Losada L."/>
            <person name="Nierman W.C."/>
        </authorList>
    </citation>
    <scope>NUCLEOTIDE SEQUENCE [LARGE SCALE GENOMIC DNA]</scope>
    <source>
        <strain evidence="5 6">NIH1004</strain>
    </source>
</reference>
<dbReference type="InterPro" id="IPR001128">
    <property type="entry name" value="Cyt_P450"/>
</dbReference>
<dbReference type="RefSeq" id="XP_033429542.1">
    <property type="nucleotide sequence ID" value="XM_033567547.1"/>
</dbReference>
<dbReference type="EMBL" id="QUQM01000001">
    <property type="protein sequence ID" value="KAA8650181.1"/>
    <property type="molecule type" value="Genomic_DNA"/>
</dbReference>
<dbReference type="Gene3D" id="1.10.630.10">
    <property type="entry name" value="Cytochrome P450"/>
    <property type="match status" value="1"/>
</dbReference>
<keyword evidence="4" id="KW-0408">Iron</keyword>
<evidence type="ECO:0000256" key="2">
    <source>
        <dbReference type="ARBA" id="ARBA00022723"/>
    </source>
</evidence>
<evidence type="ECO:0000256" key="3">
    <source>
        <dbReference type="ARBA" id="ARBA00023002"/>
    </source>
</evidence>
<dbReference type="PANTHER" id="PTHR46300">
    <property type="entry name" value="P450, PUTATIVE (EUROFUNG)-RELATED-RELATED"/>
    <property type="match status" value="1"/>
</dbReference>
<evidence type="ECO:0000313" key="6">
    <source>
        <dbReference type="Proteomes" id="UP000324241"/>
    </source>
</evidence>
<dbReference type="Proteomes" id="UP000324241">
    <property type="component" value="Unassembled WGS sequence"/>
</dbReference>